<dbReference type="Pfam" id="PF00732">
    <property type="entry name" value="GMC_oxred_N"/>
    <property type="match status" value="1"/>
</dbReference>
<dbReference type="STRING" id="913774.A0A0C3GKL7"/>
<dbReference type="InterPro" id="IPR012132">
    <property type="entry name" value="GMC_OxRdtase"/>
</dbReference>
<dbReference type="OrthoDB" id="269227at2759"/>
<dbReference type="InterPro" id="IPR007867">
    <property type="entry name" value="GMC_OxRtase_C"/>
</dbReference>
<gene>
    <name evidence="4" type="ORF">OIDMADRAFT_32606</name>
</gene>
<dbReference type="HOGENOM" id="CLU_002865_5_1_1"/>
<dbReference type="GO" id="GO:0050660">
    <property type="term" value="F:flavin adenine dinucleotide binding"/>
    <property type="evidence" value="ECO:0007669"/>
    <property type="project" value="InterPro"/>
</dbReference>
<dbReference type="PANTHER" id="PTHR11552:SF78">
    <property type="entry name" value="GLUCOSE-METHANOL-CHOLINE OXIDOREDUCTASE N-TERMINAL DOMAIN-CONTAINING PROTEIN"/>
    <property type="match status" value="1"/>
</dbReference>
<feature type="binding site" evidence="2">
    <location>
        <position position="238"/>
    </location>
    <ligand>
        <name>FAD</name>
        <dbReference type="ChEBI" id="CHEBI:57692"/>
    </ligand>
</feature>
<feature type="domain" description="Glucose-methanol-choline oxidoreductase N-terminal" evidence="3">
    <location>
        <begin position="285"/>
        <end position="299"/>
    </location>
</feature>
<dbReference type="Pfam" id="PF05199">
    <property type="entry name" value="GMC_oxred_C"/>
    <property type="match status" value="1"/>
</dbReference>
<sequence length="626" mass="68987">MVISEKVTDHVREVDVLIAGGGTAGCILAGRLAQADPSMSILVVEGGRNNFNDPTVTNPAVFLSHLAPDSKSAIFYQGKRSDKLGGRAPIVPAGGILGGGSSINFMMYTRAQGVDFDSFKTDGWSQKDLLPLLKKLETFHGQDPSIDKSLHGYDGPIHVSDGGYRATRAEDEFLQVAASQNYPEIVDLQDLQQNNGFSRWQRYVSPDGKRQDTAHRYLHPLLQDGKHPNLHVLTQTKVERVLFDDHNRAVGVVVLPNKDHQPMTALSDQSRNSITAKKCVVVAAGALGTPQILERSGIGNSEYLTRLQIPVVAHVPGVGENYQDHHLCLLPYKTNLAPEETNDALLSGRLDFRKAIEEKNPILGWNSIDISSKLRPTEAEVISLGPEFQAAWEKDFKDEPSRPLMLMGVVSSFLGDPSLVAGGQYCTMGCYTAYPYSRGSIHITGKSVDDAPDFDTGFLNDKNDLDLKAQIWAYKRQRELFRRLSTYRGELELGHPKFPPNSPAALVSFEGGRNPEPSSTEERIKLLDIEYSAADDKAIEQYIRENVNTTWHSLGTCAMRPFQDRGVVDKDLNVYGVQGLKLCDLSIIPENVGANTNNTALLVGEKATEIMLRELTSKVENEVYDV</sequence>
<dbReference type="InParanoid" id="A0A0C3GKL7"/>
<keyword evidence="2" id="KW-0285">Flavoprotein</keyword>
<dbReference type="GO" id="GO:0016614">
    <property type="term" value="F:oxidoreductase activity, acting on CH-OH group of donors"/>
    <property type="evidence" value="ECO:0007669"/>
    <property type="project" value="InterPro"/>
</dbReference>
<dbReference type="Gene3D" id="3.50.50.60">
    <property type="entry name" value="FAD/NAD(P)-binding domain"/>
    <property type="match status" value="1"/>
</dbReference>
<dbReference type="InterPro" id="IPR036188">
    <property type="entry name" value="FAD/NAD-bd_sf"/>
</dbReference>
<evidence type="ECO:0000313" key="4">
    <source>
        <dbReference type="EMBL" id="KIM96675.1"/>
    </source>
</evidence>
<dbReference type="AlphaFoldDB" id="A0A0C3GKL7"/>
<dbReference type="Proteomes" id="UP000054321">
    <property type="component" value="Unassembled WGS sequence"/>
</dbReference>
<dbReference type="PIRSF" id="PIRSF000137">
    <property type="entry name" value="Alcohol_oxidase"/>
    <property type="match status" value="1"/>
</dbReference>
<dbReference type="PROSITE" id="PS00624">
    <property type="entry name" value="GMC_OXRED_2"/>
    <property type="match status" value="1"/>
</dbReference>
<feature type="binding site" evidence="2">
    <location>
        <begin position="551"/>
        <end position="552"/>
    </location>
    <ligand>
        <name>FAD</name>
        <dbReference type="ChEBI" id="CHEBI:57692"/>
    </ligand>
</feature>
<reference evidence="5" key="2">
    <citation type="submission" date="2015-01" db="EMBL/GenBank/DDBJ databases">
        <title>Evolutionary Origins and Diversification of the Mycorrhizal Mutualists.</title>
        <authorList>
            <consortium name="DOE Joint Genome Institute"/>
            <consortium name="Mycorrhizal Genomics Consortium"/>
            <person name="Kohler A."/>
            <person name="Kuo A."/>
            <person name="Nagy L.G."/>
            <person name="Floudas D."/>
            <person name="Copeland A."/>
            <person name="Barry K.W."/>
            <person name="Cichocki N."/>
            <person name="Veneault-Fourrey C."/>
            <person name="LaButti K."/>
            <person name="Lindquist E.A."/>
            <person name="Lipzen A."/>
            <person name="Lundell T."/>
            <person name="Morin E."/>
            <person name="Murat C."/>
            <person name="Riley R."/>
            <person name="Ohm R."/>
            <person name="Sun H."/>
            <person name="Tunlid A."/>
            <person name="Henrissat B."/>
            <person name="Grigoriev I.V."/>
            <person name="Hibbett D.S."/>
            <person name="Martin F."/>
        </authorList>
    </citation>
    <scope>NUCLEOTIDE SEQUENCE [LARGE SCALE GENOMIC DNA]</scope>
    <source>
        <strain evidence="5">Zn</strain>
    </source>
</reference>
<dbReference type="PANTHER" id="PTHR11552">
    <property type="entry name" value="GLUCOSE-METHANOL-CHOLINE GMC OXIDOREDUCTASE"/>
    <property type="match status" value="1"/>
</dbReference>
<organism evidence="4 5">
    <name type="scientific">Oidiodendron maius (strain Zn)</name>
    <dbReference type="NCBI Taxonomy" id="913774"/>
    <lineage>
        <taxon>Eukaryota</taxon>
        <taxon>Fungi</taxon>
        <taxon>Dikarya</taxon>
        <taxon>Ascomycota</taxon>
        <taxon>Pezizomycotina</taxon>
        <taxon>Leotiomycetes</taxon>
        <taxon>Leotiomycetes incertae sedis</taxon>
        <taxon>Myxotrichaceae</taxon>
        <taxon>Oidiodendron</taxon>
    </lineage>
</organism>
<protein>
    <submittedName>
        <fullName evidence="4">Alcohol oxidase</fullName>
    </submittedName>
</protein>
<proteinExistence type="inferred from homology"/>
<keyword evidence="5" id="KW-1185">Reference proteome</keyword>
<evidence type="ECO:0000313" key="5">
    <source>
        <dbReference type="Proteomes" id="UP000054321"/>
    </source>
</evidence>
<name>A0A0C3GKL7_OIDMZ</name>
<evidence type="ECO:0000259" key="3">
    <source>
        <dbReference type="PROSITE" id="PS00624"/>
    </source>
</evidence>
<comment type="similarity">
    <text evidence="1">Belongs to the GMC oxidoreductase family.</text>
</comment>
<evidence type="ECO:0000256" key="2">
    <source>
        <dbReference type="PIRSR" id="PIRSR000137-2"/>
    </source>
</evidence>
<dbReference type="SUPFAM" id="SSF54373">
    <property type="entry name" value="FAD-linked reductases, C-terminal domain"/>
    <property type="match status" value="1"/>
</dbReference>
<keyword evidence="2" id="KW-0274">FAD</keyword>
<dbReference type="PROSITE" id="PS51257">
    <property type="entry name" value="PROKAR_LIPOPROTEIN"/>
    <property type="match status" value="1"/>
</dbReference>
<accession>A0A0C3GKL7</accession>
<dbReference type="EMBL" id="KN832883">
    <property type="protein sequence ID" value="KIM96675.1"/>
    <property type="molecule type" value="Genomic_DNA"/>
</dbReference>
<dbReference type="Gene3D" id="3.30.560.10">
    <property type="entry name" value="Glucose Oxidase, domain 3"/>
    <property type="match status" value="1"/>
</dbReference>
<reference evidence="4 5" key="1">
    <citation type="submission" date="2014-04" db="EMBL/GenBank/DDBJ databases">
        <authorList>
            <consortium name="DOE Joint Genome Institute"/>
            <person name="Kuo A."/>
            <person name="Martino E."/>
            <person name="Perotto S."/>
            <person name="Kohler A."/>
            <person name="Nagy L.G."/>
            <person name="Floudas D."/>
            <person name="Copeland A."/>
            <person name="Barry K.W."/>
            <person name="Cichocki N."/>
            <person name="Veneault-Fourrey C."/>
            <person name="LaButti K."/>
            <person name="Lindquist E.A."/>
            <person name="Lipzen A."/>
            <person name="Lundell T."/>
            <person name="Morin E."/>
            <person name="Murat C."/>
            <person name="Sun H."/>
            <person name="Tunlid A."/>
            <person name="Henrissat B."/>
            <person name="Grigoriev I.V."/>
            <person name="Hibbett D.S."/>
            <person name="Martin F."/>
            <person name="Nordberg H.P."/>
            <person name="Cantor M.N."/>
            <person name="Hua S.X."/>
        </authorList>
    </citation>
    <scope>NUCLEOTIDE SEQUENCE [LARGE SCALE GENOMIC DNA]</scope>
    <source>
        <strain evidence="4 5">Zn</strain>
    </source>
</reference>
<dbReference type="SUPFAM" id="SSF51905">
    <property type="entry name" value="FAD/NAD(P)-binding domain"/>
    <property type="match status" value="1"/>
</dbReference>
<evidence type="ECO:0000256" key="1">
    <source>
        <dbReference type="ARBA" id="ARBA00010790"/>
    </source>
</evidence>
<dbReference type="InterPro" id="IPR000172">
    <property type="entry name" value="GMC_OxRdtase_N"/>
</dbReference>
<comment type="cofactor">
    <cofactor evidence="2">
        <name>FAD</name>
        <dbReference type="ChEBI" id="CHEBI:57692"/>
    </cofactor>
</comment>